<dbReference type="PANTHER" id="PTHR44858:SF1">
    <property type="entry name" value="UDP-N-ACETYLGLUCOSAMINE--PEPTIDE N-ACETYLGLUCOSAMINYLTRANSFERASE SPINDLY-RELATED"/>
    <property type="match status" value="1"/>
</dbReference>
<feature type="repeat" description="TPR" evidence="3">
    <location>
        <begin position="251"/>
        <end position="284"/>
    </location>
</feature>
<feature type="repeat" description="TPR" evidence="3">
    <location>
        <begin position="616"/>
        <end position="649"/>
    </location>
</feature>
<dbReference type="InterPro" id="IPR011990">
    <property type="entry name" value="TPR-like_helical_dom_sf"/>
</dbReference>
<feature type="repeat" description="TPR" evidence="3">
    <location>
        <begin position="498"/>
        <end position="531"/>
    </location>
</feature>
<dbReference type="PROSITE" id="PS50005">
    <property type="entry name" value="TPR"/>
    <property type="match status" value="6"/>
</dbReference>
<dbReference type="PROSITE" id="PS50293">
    <property type="entry name" value="TPR_REGION"/>
    <property type="match status" value="2"/>
</dbReference>
<dbReference type="SMART" id="SM00028">
    <property type="entry name" value="TPR"/>
    <property type="match status" value="11"/>
</dbReference>
<reference evidence="4 5" key="1">
    <citation type="submission" date="2019-03" db="EMBL/GenBank/DDBJ databases">
        <title>Single cell metagenomics reveals metabolic interactions within the superorganism composed of flagellate Streblomastix strix and complex community of Bacteroidetes bacteria on its surface.</title>
        <authorList>
            <person name="Treitli S.C."/>
            <person name="Kolisko M."/>
            <person name="Husnik F."/>
            <person name="Keeling P."/>
            <person name="Hampl V."/>
        </authorList>
    </citation>
    <scope>NUCLEOTIDE SEQUENCE [LARGE SCALE GENOMIC DNA]</scope>
    <source>
        <strain evidence="4">St1</strain>
    </source>
</reference>
<dbReference type="Pfam" id="PF13414">
    <property type="entry name" value="TPR_11"/>
    <property type="match status" value="1"/>
</dbReference>
<dbReference type="InterPro" id="IPR050498">
    <property type="entry name" value="Ycf3"/>
</dbReference>
<feature type="repeat" description="TPR" evidence="3">
    <location>
        <begin position="183"/>
        <end position="216"/>
    </location>
</feature>
<feature type="repeat" description="TPR" evidence="3">
    <location>
        <begin position="149"/>
        <end position="182"/>
    </location>
</feature>
<accession>A0A5M8P4W0</accession>
<organism evidence="4 5">
    <name type="scientific">Candidatus Ordinivivax streblomastigis</name>
    <dbReference type="NCBI Taxonomy" id="2540710"/>
    <lineage>
        <taxon>Bacteria</taxon>
        <taxon>Pseudomonadati</taxon>
        <taxon>Bacteroidota</taxon>
        <taxon>Bacteroidia</taxon>
        <taxon>Bacteroidales</taxon>
        <taxon>Candidatus Ordinivivax</taxon>
    </lineage>
</organism>
<dbReference type="Pfam" id="PF00515">
    <property type="entry name" value="TPR_1"/>
    <property type="match status" value="1"/>
</dbReference>
<proteinExistence type="predicted"/>
<dbReference type="Gene3D" id="1.25.40.10">
    <property type="entry name" value="Tetratricopeptide repeat domain"/>
    <property type="match status" value="6"/>
</dbReference>
<dbReference type="EMBL" id="SNRX01000001">
    <property type="protein sequence ID" value="KAA6303549.1"/>
    <property type="molecule type" value="Genomic_DNA"/>
</dbReference>
<dbReference type="AlphaFoldDB" id="A0A5M8P4W0"/>
<dbReference type="Pfam" id="PF13432">
    <property type="entry name" value="TPR_16"/>
    <property type="match status" value="2"/>
</dbReference>
<protein>
    <submittedName>
        <fullName evidence="4">Lipopolysaccharide assembly protein B</fullName>
    </submittedName>
</protein>
<evidence type="ECO:0000313" key="4">
    <source>
        <dbReference type="EMBL" id="KAA6303549.1"/>
    </source>
</evidence>
<gene>
    <name evidence="4" type="ORF">EZS26_000100</name>
</gene>
<dbReference type="GO" id="GO:0046813">
    <property type="term" value="P:receptor-mediated virion attachment to host cell"/>
    <property type="evidence" value="ECO:0007669"/>
    <property type="project" value="TreeGrafter"/>
</dbReference>
<dbReference type="InterPro" id="IPR019734">
    <property type="entry name" value="TPR_rpt"/>
</dbReference>
<evidence type="ECO:0000256" key="2">
    <source>
        <dbReference type="ARBA" id="ARBA00022803"/>
    </source>
</evidence>
<keyword evidence="2 3" id="KW-0802">TPR repeat</keyword>
<evidence type="ECO:0000256" key="1">
    <source>
        <dbReference type="ARBA" id="ARBA00022737"/>
    </source>
</evidence>
<comment type="caution">
    <text evidence="4">The sequence shown here is derived from an EMBL/GenBank/DDBJ whole genome shotgun (WGS) entry which is preliminary data.</text>
</comment>
<dbReference type="SUPFAM" id="SSF48452">
    <property type="entry name" value="TPR-like"/>
    <property type="match status" value="3"/>
</dbReference>
<name>A0A5M8P4W0_9BACT</name>
<sequence length="694" mass="79725">MGWSGTLPAQINTNRVLAIGKNALYFEDYVLSIQYFNQVIKAKPYLAEPYFYRAAAKLSLEDYNGAESDFTLCLERNPFLVQAYQYRGAARQSLGNYDGAIEDYNKGLEFRPEDKQILLNKSIAFLQEKKYDEAAGTLDILLKYQPKYTNAYLARGAVFIEKGDTVEALSNYDKALELDKYYAQAYGQRAMLHFQTGDYPSALKDFDQAIHLETQQAGYHINRGLVRYHLNDLRGAMADYDLVVGMDAQNVIARFNRGLLRSQVGDVYGALEDFDKVIVLEPDNFPAIYNRALLNEEAARYADAVTDLNTILEEYPNFIPAYHFRAELKRKMKDQKGADKDSWLAYDLEQKLQTQKTQGKIVTGKSVYNSEEEAEQAGKTREQSDKDISKFNRLVIYDKEAELQSKYKNEIRGRVQDKQVKVDLEPQFILTYYEAVDAIDRSTFRNDKLVSDYNQQRTLNFQLKIVNHEAPLSDDQAAYHFQSIDRYSLILDRNPSDINAYFARALDFMVLQDLSEAIDDFGRAIALDPGFALAYFNRAAVRYKQMEITDFGDTNSLSLKLESPVKKPVYAALNTYPHKPLTEHAPQEVNETKRNFEFDLIMRDYETAIRLNPDFVYAYFNRANIRCLQKDYRAAIADYNEAVKRHPDFAEAWFNRGLTRLYLGETTRGIEDLSKAGELGIVGAYSIIKKITEN</sequence>
<dbReference type="GO" id="GO:0009279">
    <property type="term" value="C:cell outer membrane"/>
    <property type="evidence" value="ECO:0007669"/>
    <property type="project" value="TreeGrafter"/>
</dbReference>
<feature type="repeat" description="TPR" evidence="3">
    <location>
        <begin position="81"/>
        <end position="114"/>
    </location>
</feature>
<keyword evidence="1" id="KW-0677">Repeat</keyword>
<evidence type="ECO:0000313" key="5">
    <source>
        <dbReference type="Proteomes" id="UP000324575"/>
    </source>
</evidence>
<dbReference type="Pfam" id="PF13174">
    <property type="entry name" value="TPR_6"/>
    <property type="match status" value="1"/>
</dbReference>
<evidence type="ECO:0000256" key="3">
    <source>
        <dbReference type="PROSITE-ProRule" id="PRU00339"/>
    </source>
</evidence>
<dbReference type="PANTHER" id="PTHR44858">
    <property type="entry name" value="TETRATRICOPEPTIDE REPEAT PROTEIN 6"/>
    <property type="match status" value="1"/>
</dbReference>
<dbReference type="Proteomes" id="UP000324575">
    <property type="component" value="Unassembled WGS sequence"/>
</dbReference>